<dbReference type="GeneID" id="6077091"/>
<sequence length="116" mass="12954">MGSTEPEAWWTYVMRGRDGCGVEGNGKVSRAISSSNLTFSLSNGLAFVETEDSTGDWSGCGADGDAFCVLDGWLYSNDTWQSPRPSLYVAGGGRVTRRRRWWRWVWFDASRAVYLP</sequence>
<dbReference type="KEGG" id="lbc:LACBIDRAFT_298122"/>
<keyword evidence="2" id="KW-1185">Reference proteome</keyword>
<dbReference type="HOGENOM" id="CLU_2097285_0_0_1"/>
<dbReference type="EMBL" id="DS547103">
    <property type="protein sequence ID" value="EDR07865.1"/>
    <property type="molecule type" value="Genomic_DNA"/>
</dbReference>
<evidence type="ECO:0000313" key="2">
    <source>
        <dbReference type="Proteomes" id="UP000001194"/>
    </source>
</evidence>
<gene>
    <name evidence="1" type="ORF">LACBIDRAFT_298122</name>
</gene>
<dbReference type="InParanoid" id="B0DCA8"/>
<name>B0DCA8_LACBS</name>
<protein>
    <submittedName>
        <fullName evidence="1">Predicted protein</fullName>
    </submittedName>
</protein>
<reference evidence="1 2" key="1">
    <citation type="journal article" date="2008" name="Nature">
        <title>The genome of Laccaria bicolor provides insights into mycorrhizal symbiosis.</title>
        <authorList>
            <person name="Martin F."/>
            <person name="Aerts A."/>
            <person name="Ahren D."/>
            <person name="Brun A."/>
            <person name="Danchin E.G.J."/>
            <person name="Duchaussoy F."/>
            <person name="Gibon J."/>
            <person name="Kohler A."/>
            <person name="Lindquist E."/>
            <person name="Pereda V."/>
            <person name="Salamov A."/>
            <person name="Shapiro H.J."/>
            <person name="Wuyts J."/>
            <person name="Blaudez D."/>
            <person name="Buee M."/>
            <person name="Brokstein P."/>
            <person name="Canbaeck B."/>
            <person name="Cohen D."/>
            <person name="Courty P.E."/>
            <person name="Coutinho P.M."/>
            <person name="Delaruelle C."/>
            <person name="Detter J.C."/>
            <person name="Deveau A."/>
            <person name="DiFazio S."/>
            <person name="Duplessis S."/>
            <person name="Fraissinet-Tachet L."/>
            <person name="Lucic E."/>
            <person name="Frey-Klett P."/>
            <person name="Fourrey C."/>
            <person name="Feussner I."/>
            <person name="Gay G."/>
            <person name="Grimwood J."/>
            <person name="Hoegger P.J."/>
            <person name="Jain P."/>
            <person name="Kilaru S."/>
            <person name="Labbe J."/>
            <person name="Lin Y.C."/>
            <person name="Legue V."/>
            <person name="Le Tacon F."/>
            <person name="Marmeisse R."/>
            <person name="Melayah D."/>
            <person name="Montanini B."/>
            <person name="Muratet M."/>
            <person name="Nehls U."/>
            <person name="Niculita-Hirzel H."/>
            <person name="Oudot-Le Secq M.P."/>
            <person name="Peter M."/>
            <person name="Quesneville H."/>
            <person name="Rajashekar B."/>
            <person name="Reich M."/>
            <person name="Rouhier N."/>
            <person name="Schmutz J."/>
            <person name="Yin T."/>
            <person name="Chalot M."/>
            <person name="Henrissat B."/>
            <person name="Kuees U."/>
            <person name="Lucas S."/>
            <person name="Van de Peer Y."/>
            <person name="Podila G.K."/>
            <person name="Polle A."/>
            <person name="Pukkila P.J."/>
            <person name="Richardson P.M."/>
            <person name="Rouze P."/>
            <person name="Sanders I.R."/>
            <person name="Stajich J.E."/>
            <person name="Tunlid A."/>
            <person name="Tuskan G."/>
            <person name="Grigoriev I.V."/>
        </authorList>
    </citation>
    <scope>NUCLEOTIDE SEQUENCE [LARGE SCALE GENOMIC DNA]</scope>
    <source>
        <strain evidence="2">S238N-H82 / ATCC MYA-4686</strain>
    </source>
</reference>
<proteinExistence type="predicted"/>
<accession>B0DCA8</accession>
<dbReference type="AlphaFoldDB" id="B0DCA8"/>
<organism evidence="2">
    <name type="scientific">Laccaria bicolor (strain S238N-H82 / ATCC MYA-4686)</name>
    <name type="common">Bicoloured deceiver</name>
    <name type="synonym">Laccaria laccata var. bicolor</name>
    <dbReference type="NCBI Taxonomy" id="486041"/>
    <lineage>
        <taxon>Eukaryota</taxon>
        <taxon>Fungi</taxon>
        <taxon>Dikarya</taxon>
        <taxon>Basidiomycota</taxon>
        <taxon>Agaricomycotina</taxon>
        <taxon>Agaricomycetes</taxon>
        <taxon>Agaricomycetidae</taxon>
        <taxon>Agaricales</taxon>
        <taxon>Agaricineae</taxon>
        <taxon>Hydnangiaceae</taxon>
        <taxon>Laccaria</taxon>
    </lineage>
</organism>
<evidence type="ECO:0000313" key="1">
    <source>
        <dbReference type="EMBL" id="EDR07865.1"/>
    </source>
</evidence>
<dbReference type="Proteomes" id="UP000001194">
    <property type="component" value="Unassembled WGS sequence"/>
</dbReference>
<dbReference type="OrthoDB" id="74314at2759"/>
<dbReference type="RefSeq" id="XP_001881654.1">
    <property type="nucleotide sequence ID" value="XM_001881619.1"/>
</dbReference>